<reference evidence="2" key="1">
    <citation type="submission" date="2012-03" db="EMBL/GenBank/DDBJ databases">
        <title>Complete sequence of chromosome of Deinococcus peraridilitoris DSM 19664.</title>
        <authorList>
            <person name="Lucas S."/>
            <person name="Copeland A."/>
            <person name="Lapidus A."/>
            <person name="Glavina del Rio T."/>
            <person name="Dalin E."/>
            <person name="Tice H."/>
            <person name="Bruce D."/>
            <person name="Goodwin L."/>
            <person name="Pitluck S."/>
            <person name="Peters L."/>
            <person name="Mikhailova N."/>
            <person name="Lu M."/>
            <person name="Kyrpides N."/>
            <person name="Mavromatis K."/>
            <person name="Ivanova N."/>
            <person name="Brettin T."/>
            <person name="Detter J.C."/>
            <person name="Han C."/>
            <person name="Larimer F."/>
            <person name="Land M."/>
            <person name="Hauser L."/>
            <person name="Markowitz V."/>
            <person name="Cheng J.-F."/>
            <person name="Hugenholtz P."/>
            <person name="Woyke T."/>
            <person name="Wu D."/>
            <person name="Pukall R."/>
            <person name="Steenblock K."/>
            <person name="Brambilla E."/>
            <person name="Klenk H.-P."/>
            <person name="Eisen J.A."/>
        </authorList>
    </citation>
    <scope>NUCLEOTIDE SEQUENCE [LARGE SCALE GENOMIC DNA]</scope>
    <source>
        <strain evidence="2">DSM 19664 / LMG 22246 / CIP 109416 / KR-200</strain>
    </source>
</reference>
<dbReference type="STRING" id="937777.Deipe_3509"/>
<gene>
    <name evidence="1" type="ordered locus">Deipe_3509</name>
</gene>
<dbReference type="HOGENOM" id="CLU_3381512_0_0_0"/>
<dbReference type="EMBL" id="CP003382">
    <property type="protein sequence ID" value="AFZ68941.1"/>
    <property type="molecule type" value="Genomic_DNA"/>
</dbReference>
<accession>L0A501</accession>
<sequence>MTVCVPHDEHKRVHSHLLRIGYPAMVSGFTPNI</sequence>
<evidence type="ECO:0000313" key="2">
    <source>
        <dbReference type="Proteomes" id="UP000010467"/>
    </source>
</evidence>
<organism evidence="1 2">
    <name type="scientific">Deinococcus peraridilitoris (strain DSM 19664 / LMG 22246 / CIP 109416 / KR-200)</name>
    <dbReference type="NCBI Taxonomy" id="937777"/>
    <lineage>
        <taxon>Bacteria</taxon>
        <taxon>Thermotogati</taxon>
        <taxon>Deinococcota</taxon>
        <taxon>Deinococci</taxon>
        <taxon>Deinococcales</taxon>
        <taxon>Deinococcaceae</taxon>
        <taxon>Deinococcus</taxon>
    </lineage>
</organism>
<evidence type="ECO:0000313" key="1">
    <source>
        <dbReference type="EMBL" id="AFZ68941.1"/>
    </source>
</evidence>
<dbReference type="Proteomes" id="UP000010467">
    <property type="component" value="Chromosome"/>
</dbReference>
<keyword evidence="2" id="KW-1185">Reference proteome</keyword>
<protein>
    <submittedName>
        <fullName evidence="1">Uncharacterized protein</fullName>
    </submittedName>
</protein>
<proteinExistence type="predicted"/>
<name>L0A501_DEIPD</name>
<dbReference type="KEGG" id="dpd:Deipe_3509"/>
<dbReference type="AlphaFoldDB" id="L0A501"/>